<feature type="domain" description="Glycosyltransferase 2-like" evidence="1">
    <location>
        <begin position="11"/>
        <end position="126"/>
    </location>
</feature>
<dbReference type="SUPFAM" id="SSF53448">
    <property type="entry name" value="Nucleotide-diphospho-sugar transferases"/>
    <property type="match status" value="1"/>
</dbReference>
<comment type="caution">
    <text evidence="2">The sequence shown here is derived from an EMBL/GenBank/DDBJ whole genome shotgun (WGS) entry which is preliminary data.</text>
</comment>
<dbReference type="PANTHER" id="PTHR43685:SF2">
    <property type="entry name" value="GLYCOSYLTRANSFERASE 2-LIKE DOMAIN-CONTAINING PROTEIN"/>
    <property type="match status" value="1"/>
</dbReference>
<dbReference type="Gene3D" id="3.90.550.10">
    <property type="entry name" value="Spore Coat Polysaccharide Biosynthesis Protein SpsA, Chain A"/>
    <property type="match status" value="1"/>
</dbReference>
<dbReference type="CDD" id="cd00761">
    <property type="entry name" value="Glyco_tranf_GTA_type"/>
    <property type="match status" value="1"/>
</dbReference>
<proteinExistence type="predicted"/>
<organism evidence="2 3">
    <name type="scientific">Devosia aurantiaca</name>
    <dbReference type="NCBI Taxonomy" id="2714858"/>
    <lineage>
        <taxon>Bacteria</taxon>
        <taxon>Pseudomonadati</taxon>
        <taxon>Pseudomonadota</taxon>
        <taxon>Alphaproteobacteria</taxon>
        <taxon>Hyphomicrobiales</taxon>
        <taxon>Devosiaceae</taxon>
        <taxon>Devosia</taxon>
    </lineage>
</organism>
<dbReference type="RefSeq" id="WP_164534824.1">
    <property type="nucleotide sequence ID" value="NZ_JAALFG010000003.1"/>
</dbReference>
<dbReference type="EMBL" id="JAALFG010000003">
    <property type="protein sequence ID" value="NGP18560.1"/>
    <property type="molecule type" value="Genomic_DNA"/>
</dbReference>
<dbReference type="Pfam" id="PF00535">
    <property type="entry name" value="Glycos_transf_2"/>
    <property type="match status" value="1"/>
</dbReference>
<accession>A0A6M1SN59</accession>
<dbReference type="InterPro" id="IPR029044">
    <property type="entry name" value="Nucleotide-diphossugar_trans"/>
</dbReference>
<reference evidence="2 3" key="1">
    <citation type="submission" date="2020-02" db="EMBL/GenBank/DDBJ databases">
        <authorList>
            <person name="Khan S.A."/>
            <person name="Jeon C.O."/>
            <person name="Chun B.H."/>
        </authorList>
    </citation>
    <scope>NUCLEOTIDE SEQUENCE [LARGE SCALE GENOMIC DNA]</scope>
    <source>
        <strain evidence="2 3">H239</strain>
    </source>
</reference>
<keyword evidence="2" id="KW-0808">Transferase</keyword>
<reference evidence="2 3" key="2">
    <citation type="submission" date="2020-03" db="EMBL/GenBank/DDBJ databases">
        <title>Devosia chinhatensis sp. nov., isolated from a hexachlorocyclohexane (HCH) dump site in India.</title>
        <authorList>
            <person name="Kumar M."/>
            <person name="Lal R."/>
        </authorList>
    </citation>
    <scope>NUCLEOTIDE SEQUENCE [LARGE SCALE GENOMIC DNA]</scope>
    <source>
        <strain evidence="2 3">H239</strain>
    </source>
</reference>
<dbReference type="InterPro" id="IPR001173">
    <property type="entry name" value="Glyco_trans_2-like"/>
</dbReference>
<gene>
    <name evidence="2" type="ORF">G5575_13680</name>
</gene>
<dbReference type="Proteomes" id="UP000474802">
    <property type="component" value="Unassembled WGS sequence"/>
</dbReference>
<name>A0A6M1SN59_9HYPH</name>
<dbReference type="AlphaFoldDB" id="A0A6M1SN59"/>
<evidence type="ECO:0000313" key="3">
    <source>
        <dbReference type="Proteomes" id="UP000474802"/>
    </source>
</evidence>
<dbReference type="PANTHER" id="PTHR43685">
    <property type="entry name" value="GLYCOSYLTRANSFERASE"/>
    <property type="match status" value="1"/>
</dbReference>
<sequence>MTGHEEQTLITIAIACFNAHDTIERSIRSAQALDWPALEILVVDDASTDKSLALVRQLSASDNRIRVVVHNINLGTGATRTRLVQEARGEFIAFLDDDDVCRPSRLRDQISALRRAEQQSSLPFIACYGSRRIIGQTRNPRGAAIASDGEVLQGEAVALAILTGLRPSTGRMGRHGSCTLLARRGTFMAVGDFDPLFRRHQDTDWAIRLALMGGGFIGTSEIVLDQYITPSSDKNDKLVHDLALALRRKHRIFLQSRGYYRLAIARAEMNYFNSAGPKWRFRLAVLKAFLLAPTSFCRNGCALKTESGVDASMLNKATP</sequence>
<evidence type="ECO:0000313" key="2">
    <source>
        <dbReference type="EMBL" id="NGP18560.1"/>
    </source>
</evidence>
<dbReference type="GO" id="GO:0016740">
    <property type="term" value="F:transferase activity"/>
    <property type="evidence" value="ECO:0007669"/>
    <property type="project" value="UniProtKB-KW"/>
</dbReference>
<evidence type="ECO:0000259" key="1">
    <source>
        <dbReference type="Pfam" id="PF00535"/>
    </source>
</evidence>
<dbReference type="InterPro" id="IPR050834">
    <property type="entry name" value="Glycosyltransf_2"/>
</dbReference>
<protein>
    <submittedName>
        <fullName evidence="2">Glycosyltransferase family 2 protein</fullName>
    </submittedName>
</protein>
<keyword evidence="3" id="KW-1185">Reference proteome</keyword>